<evidence type="ECO:0000259" key="1">
    <source>
        <dbReference type="Pfam" id="PF20454"/>
    </source>
</evidence>
<dbReference type="KEGG" id="ppan:ESD82_15885"/>
<dbReference type="Proteomes" id="UP000326453">
    <property type="component" value="Chromosome 1"/>
</dbReference>
<dbReference type="SUPFAM" id="SSF46689">
    <property type="entry name" value="Homeodomain-like"/>
    <property type="match status" value="1"/>
</dbReference>
<dbReference type="InterPro" id="IPR052546">
    <property type="entry name" value="Transposase_8_domain"/>
</dbReference>
<dbReference type="PANTHER" id="PTHR33609:SF1">
    <property type="entry name" value="TRANSPOSASE"/>
    <property type="match status" value="1"/>
</dbReference>
<dbReference type="InterPro" id="IPR002514">
    <property type="entry name" value="Transposase_8"/>
</dbReference>
<accession>A0AAE6NYR8</accession>
<feature type="domain" description="Terminase large subunit GpA endonuclease" evidence="1">
    <location>
        <begin position="168"/>
        <end position="337"/>
    </location>
</feature>
<dbReference type="InterPro" id="IPR046454">
    <property type="entry name" value="GpA_endonuclease"/>
</dbReference>
<evidence type="ECO:0000313" key="3">
    <source>
        <dbReference type="Proteomes" id="UP000326453"/>
    </source>
</evidence>
<protein>
    <submittedName>
        <fullName evidence="2">Transposase</fullName>
    </submittedName>
</protein>
<proteinExistence type="predicted"/>
<sequence>MKRTRFTDEQIISILAEHEAGAKCADLCRKHGMSEGTFYNWKAKFGGMTVSEAKRLKALEDENAKLKKLLAEQMLDLAAMKDLVFKKVVGPAVKREAVAYLQAEHGLSERRACLIAGADRKMIRYQSQRRPDTELRGRLRELANERRRFGYRRLFILLRREGEPSGINRVWGDPSGPRLWSDLDMVLQATFPHPAGHDLPVRAAAIDTGGHHTKMAYEFCRTRLARRIWAIKGRGGPGIPVWPRRPTRTNKGKIPLFIVGVDAVKDAVYARLRLAESGPGAIHFPRRLDADYFRQLTAERVVTRFERGRPIRSWQPKRDGERNEALDTFVYAHAALHGLISMGLRLNEEVDGVSRQCPMARSAPSPVRSQWMER</sequence>
<organism evidence="2 3">
    <name type="scientific">Paracoccus pantotrophus</name>
    <name type="common">Thiosphaera pantotropha</name>
    <dbReference type="NCBI Taxonomy" id="82367"/>
    <lineage>
        <taxon>Bacteria</taxon>
        <taxon>Pseudomonadati</taxon>
        <taxon>Pseudomonadota</taxon>
        <taxon>Alphaproteobacteria</taxon>
        <taxon>Rhodobacterales</taxon>
        <taxon>Paracoccaceae</taxon>
        <taxon>Paracoccus</taxon>
    </lineage>
</organism>
<dbReference type="Pfam" id="PF20454">
    <property type="entry name" value="GpA_nuclease"/>
    <property type="match status" value="1"/>
</dbReference>
<dbReference type="GO" id="GO:0003677">
    <property type="term" value="F:DNA binding"/>
    <property type="evidence" value="ECO:0007669"/>
    <property type="project" value="InterPro"/>
</dbReference>
<dbReference type="GO" id="GO:0006313">
    <property type="term" value="P:DNA transposition"/>
    <property type="evidence" value="ECO:0007669"/>
    <property type="project" value="InterPro"/>
</dbReference>
<dbReference type="AlphaFoldDB" id="A0AAE6NYR8"/>
<dbReference type="GO" id="GO:0004803">
    <property type="term" value="F:transposase activity"/>
    <property type="evidence" value="ECO:0007669"/>
    <property type="project" value="InterPro"/>
</dbReference>
<dbReference type="InterPro" id="IPR009057">
    <property type="entry name" value="Homeodomain-like_sf"/>
</dbReference>
<dbReference type="GO" id="GO:0004519">
    <property type="term" value="F:endonuclease activity"/>
    <property type="evidence" value="ECO:0007669"/>
    <property type="project" value="InterPro"/>
</dbReference>
<dbReference type="PANTHER" id="PTHR33609">
    <property type="entry name" value="LOW CALCIUM RESPONSE LOCUS PROTEIN S"/>
    <property type="match status" value="1"/>
</dbReference>
<dbReference type="EMBL" id="CP044426">
    <property type="protein sequence ID" value="QFG37593.1"/>
    <property type="molecule type" value="Genomic_DNA"/>
</dbReference>
<gene>
    <name evidence="2" type="ORF">ESD82_15885</name>
</gene>
<evidence type="ECO:0000313" key="2">
    <source>
        <dbReference type="EMBL" id="QFG37593.1"/>
    </source>
</evidence>
<dbReference type="Pfam" id="PF01527">
    <property type="entry name" value="HTH_Tnp_1"/>
    <property type="match status" value="1"/>
</dbReference>
<name>A0AAE6NYR8_PARPN</name>
<reference evidence="2 3" key="1">
    <citation type="submission" date="2019-01" db="EMBL/GenBank/DDBJ databases">
        <title>Complete Genome Sequence and Annotation of the Paracoccus pantotrophus type strain DSM 2944.</title>
        <authorList>
            <person name="Bockwoldt J.A."/>
            <person name="Zimmermann M."/>
            <person name="Tiso T."/>
            <person name="Blank L.M."/>
        </authorList>
    </citation>
    <scope>NUCLEOTIDE SEQUENCE [LARGE SCALE GENOMIC DNA]</scope>
    <source>
        <strain evidence="2 3">DSM 2944</strain>
    </source>
</reference>